<organism evidence="1 2">
    <name type="scientific">Muiribacterium halophilum</name>
    <dbReference type="NCBI Taxonomy" id="2053465"/>
    <lineage>
        <taxon>Bacteria</taxon>
        <taxon>Candidatus Muiribacteriota</taxon>
        <taxon>Candidatus Muiribacteriia</taxon>
        <taxon>Candidatus Muiribacteriales</taxon>
        <taxon>Candidatus Muiribacteriaceae</taxon>
        <taxon>Candidatus Muiribacterium</taxon>
    </lineage>
</organism>
<dbReference type="EMBL" id="PKTG01000101">
    <property type="protein sequence ID" value="PLX16909.1"/>
    <property type="molecule type" value="Genomic_DNA"/>
</dbReference>
<gene>
    <name evidence="1" type="ORF">C0601_08980</name>
</gene>
<protein>
    <submittedName>
        <fullName evidence="1">Uncharacterized protein</fullName>
    </submittedName>
</protein>
<comment type="caution">
    <text evidence="1">The sequence shown here is derived from an EMBL/GenBank/DDBJ whole genome shotgun (WGS) entry which is preliminary data.</text>
</comment>
<sequence length="89" mass="10659">MKILKKERLKDCKNGAEKYILTFDNNITKDFLKSIKDKGKLTFQEDFDFPIYKMDSDDYMFRGKLESSDLKIWINHGSLEEAIDYFFKN</sequence>
<reference evidence="1 2" key="1">
    <citation type="submission" date="2017-11" db="EMBL/GenBank/DDBJ databases">
        <title>Genome-resolved metagenomics identifies genetic mobility, metabolic interactions, and unexpected diversity in perchlorate-reducing communities.</title>
        <authorList>
            <person name="Barnum T.P."/>
            <person name="Figueroa I.A."/>
            <person name="Carlstrom C.I."/>
            <person name="Lucas L.N."/>
            <person name="Engelbrektson A.L."/>
            <person name="Coates J.D."/>
        </authorList>
    </citation>
    <scope>NUCLEOTIDE SEQUENCE [LARGE SCALE GENOMIC DNA]</scope>
    <source>
        <strain evidence="1">BM706</strain>
    </source>
</reference>
<accession>A0A2N5ZE23</accession>
<proteinExistence type="predicted"/>
<evidence type="ECO:0000313" key="2">
    <source>
        <dbReference type="Proteomes" id="UP000234857"/>
    </source>
</evidence>
<name>A0A2N5ZE23_MUIH1</name>
<dbReference type="AlphaFoldDB" id="A0A2N5ZE23"/>
<evidence type="ECO:0000313" key="1">
    <source>
        <dbReference type="EMBL" id="PLX16909.1"/>
    </source>
</evidence>
<dbReference type="Proteomes" id="UP000234857">
    <property type="component" value="Unassembled WGS sequence"/>
</dbReference>